<sequence length="180" mass="20219">MDALKPLEELMVSKRTILIVDDEIGPRESLKMILKPFYNVETAEDGIKALEIIREKEIDLVTLDLKMPGPHGGEVLKQIKQKNPDIEVLIITGYGSLKSAIDGIRHGACDYLIKPFNISEIINIINKALNKKKKMEELKGFLSEIGSTFGENASLEEIKTYFKEQREGSKETGTVSKQRS</sequence>
<dbReference type="Pfam" id="PF00072">
    <property type="entry name" value="Response_reg"/>
    <property type="match status" value="1"/>
</dbReference>
<dbReference type="SMART" id="SM00448">
    <property type="entry name" value="REC"/>
    <property type="match status" value="1"/>
</dbReference>
<gene>
    <name evidence="4" type="ORF">MNODULE_17390</name>
</gene>
<dbReference type="SUPFAM" id="SSF52172">
    <property type="entry name" value="CheY-like"/>
    <property type="match status" value="1"/>
</dbReference>
<dbReference type="Gene3D" id="3.40.50.2300">
    <property type="match status" value="1"/>
</dbReference>
<keyword evidence="1 2" id="KW-0597">Phosphoprotein</keyword>
<proteinExistence type="predicted"/>
<feature type="modified residue" description="4-aspartylphosphate" evidence="2">
    <location>
        <position position="64"/>
    </location>
</feature>
<reference evidence="4 5" key="1">
    <citation type="journal article" date="2020" name="Nature">
        <title>Bacterial chemolithoautotrophy via manganese oxidation.</title>
        <authorList>
            <person name="Yu H."/>
            <person name="Leadbetter J.R."/>
        </authorList>
    </citation>
    <scope>NUCLEOTIDE SEQUENCE [LARGE SCALE GENOMIC DNA]</scope>
    <source>
        <strain evidence="4 5">Mn-1</strain>
    </source>
</reference>
<dbReference type="InterPro" id="IPR001789">
    <property type="entry name" value="Sig_transdc_resp-reg_receiver"/>
</dbReference>
<comment type="caution">
    <text evidence="4">The sequence shown here is derived from an EMBL/GenBank/DDBJ whole genome shotgun (WGS) entry which is preliminary data.</text>
</comment>
<evidence type="ECO:0000313" key="4">
    <source>
        <dbReference type="EMBL" id="NKE72528.1"/>
    </source>
</evidence>
<evidence type="ECO:0000256" key="1">
    <source>
        <dbReference type="ARBA" id="ARBA00022553"/>
    </source>
</evidence>
<dbReference type="PROSITE" id="PS50110">
    <property type="entry name" value="RESPONSE_REGULATORY"/>
    <property type="match status" value="1"/>
</dbReference>
<dbReference type="PANTHER" id="PTHR44591">
    <property type="entry name" value="STRESS RESPONSE REGULATOR PROTEIN 1"/>
    <property type="match status" value="1"/>
</dbReference>
<dbReference type="EMBL" id="VTOW01000003">
    <property type="protein sequence ID" value="NKE72528.1"/>
    <property type="molecule type" value="Genomic_DNA"/>
</dbReference>
<name>A0A7X6DT26_9BACT</name>
<evidence type="ECO:0000256" key="2">
    <source>
        <dbReference type="PROSITE-ProRule" id="PRU00169"/>
    </source>
</evidence>
<feature type="domain" description="Response regulatory" evidence="3">
    <location>
        <begin position="16"/>
        <end position="129"/>
    </location>
</feature>
<evidence type="ECO:0000313" key="5">
    <source>
        <dbReference type="Proteomes" id="UP000534783"/>
    </source>
</evidence>
<dbReference type="Proteomes" id="UP000534783">
    <property type="component" value="Unassembled WGS sequence"/>
</dbReference>
<dbReference type="PANTHER" id="PTHR44591:SF3">
    <property type="entry name" value="RESPONSE REGULATORY DOMAIN-CONTAINING PROTEIN"/>
    <property type="match status" value="1"/>
</dbReference>
<evidence type="ECO:0000259" key="3">
    <source>
        <dbReference type="PROSITE" id="PS50110"/>
    </source>
</evidence>
<protein>
    <submittedName>
        <fullName evidence="4">Response regulator</fullName>
    </submittedName>
</protein>
<dbReference type="GO" id="GO:0000160">
    <property type="term" value="P:phosphorelay signal transduction system"/>
    <property type="evidence" value="ECO:0007669"/>
    <property type="project" value="InterPro"/>
</dbReference>
<accession>A0A7X6DT26</accession>
<dbReference type="AlphaFoldDB" id="A0A7X6DT26"/>
<organism evidence="4 5">
    <name type="scientific">Candidatus Manganitrophus noduliformans</name>
    <dbReference type="NCBI Taxonomy" id="2606439"/>
    <lineage>
        <taxon>Bacteria</taxon>
        <taxon>Pseudomonadati</taxon>
        <taxon>Nitrospirota</taxon>
        <taxon>Nitrospiria</taxon>
        <taxon>Candidatus Troglogloeales</taxon>
        <taxon>Candidatus Manganitrophaceae</taxon>
        <taxon>Candidatus Manganitrophus</taxon>
    </lineage>
</organism>
<keyword evidence="5" id="KW-1185">Reference proteome</keyword>
<dbReference type="InterPro" id="IPR011006">
    <property type="entry name" value="CheY-like_superfamily"/>
</dbReference>
<dbReference type="InterPro" id="IPR050595">
    <property type="entry name" value="Bact_response_regulator"/>
</dbReference>